<dbReference type="PROSITE" id="PS00107">
    <property type="entry name" value="PROTEIN_KINASE_ATP"/>
    <property type="match status" value="1"/>
</dbReference>
<keyword evidence="7" id="KW-0723">Serine/threonine-protein kinase</keyword>
<keyword evidence="11" id="KW-1185">Reference proteome</keyword>
<evidence type="ECO:0000313" key="10">
    <source>
        <dbReference type="EMBL" id="PSN71206.1"/>
    </source>
</evidence>
<dbReference type="GO" id="GO:0004674">
    <property type="term" value="F:protein serine/threonine kinase activity"/>
    <property type="evidence" value="ECO:0007669"/>
    <property type="project" value="UniProtKB-KW"/>
</dbReference>
<dbReference type="SUPFAM" id="SSF49879">
    <property type="entry name" value="SMAD/FHA domain"/>
    <property type="match status" value="1"/>
</dbReference>
<dbReference type="PANTHER" id="PTHR44167">
    <property type="entry name" value="OVARIAN-SPECIFIC SERINE/THREONINE-PROTEIN KINASE LOK-RELATED"/>
    <property type="match status" value="1"/>
</dbReference>
<feature type="non-terminal residue" evidence="10">
    <location>
        <position position="445"/>
    </location>
</feature>
<dbReference type="Gene3D" id="2.60.200.20">
    <property type="match status" value="1"/>
</dbReference>
<evidence type="ECO:0000256" key="3">
    <source>
        <dbReference type="ARBA" id="ARBA00022840"/>
    </source>
</evidence>
<evidence type="ECO:0000259" key="9">
    <source>
        <dbReference type="PROSITE" id="PS50011"/>
    </source>
</evidence>
<evidence type="ECO:0000256" key="6">
    <source>
        <dbReference type="PROSITE-ProRule" id="PRU10141"/>
    </source>
</evidence>
<dbReference type="InterPro" id="IPR008984">
    <property type="entry name" value="SMAD_FHA_dom_sf"/>
</dbReference>
<evidence type="ECO:0000256" key="5">
    <source>
        <dbReference type="ARBA" id="ARBA00048679"/>
    </source>
</evidence>
<dbReference type="Gene3D" id="1.10.510.10">
    <property type="entry name" value="Transferase(Phosphotransferase) domain 1"/>
    <property type="match status" value="1"/>
</dbReference>
<dbReference type="AlphaFoldDB" id="A0A2T2P112"/>
<dbReference type="GO" id="GO:0005737">
    <property type="term" value="C:cytoplasm"/>
    <property type="evidence" value="ECO:0007669"/>
    <property type="project" value="TreeGrafter"/>
</dbReference>
<reference evidence="10 11" key="1">
    <citation type="journal article" date="2018" name="Front. Microbiol.">
        <title>Genome-Wide Analysis of Corynespora cassiicola Leaf Fall Disease Putative Effectors.</title>
        <authorList>
            <person name="Lopez D."/>
            <person name="Ribeiro S."/>
            <person name="Label P."/>
            <person name="Fumanal B."/>
            <person name="Venisse J.S."/>
            <person name="Kohler A."/>
            <person name="de Oliveira R.R."/>
            <person name="Labutti K."/>
            <person name="Lipzen A."/>
            <person name="Lail K."/>
            <person name="Bauer D."/>
            <person name="Ohm R.A."/>
            <person name="Barry K.W."/>
            <person name="Spatafora J."/>
            <person name="Grigoriev I.V."/>
            <person name="Martin F.M."/>
            <person name="Pujade-Renaud V."/>
        </authorList>
    </citation>
    <scope>NUCLEOTIDE SEQUENCE [LARGE SCALE GENOMIC DNA]</scope>
    <source>
        <strain evidence="10 11">Philippines</strain>
    </source>
</reference>
<organism evidence="10 11">
    <name type="scientific">Corynespora cassiicola Philippines</name>
    <dbReference type="NCBI Taxonomy" id="1448308"/>
    <lineage>
        <taxon>Eukaryota</taxon>
        <taxon>Fungi</taxon>
        <taxon>Dikarya</taxon>
        <taxon>Ascomycota</taxon>
        <taxon>Pezizomycotina</taxon>
        <taxon>Dothideomycetes</taxon>
        <taxon>Pleosporomycetidae</taxon>
        <taxon>Pleosporales</taxon>
        <taxon>Corynesporascaceae</taxon>
        <taxon>Corynespora</taxon>
    </lineage>
</organism>
<feature type="domain" description="FHA" evidence="8">
    <location>
        <begin position="9"/>
        <end position="34"/>
    </location>
</feature>
<evidence type="ECO:0000256" key="1">
    <source>
        <dbReference type="ARBA" id="ARBA00005575"/>
    </source>
</evidence>
<comment type="similarity">
    <text evidence="1">Belongs to the protein kinase superfamily. CAMK Ser/Thr protein kinase family. CHEK2 subfamily.</text>
</comment>
<protein>
    <submittedName>
        <fullName evidence="10">Pkinase-domain-containing protein</fullName>
    </submittedName>
</protein>
<comment type="catalytic activity">
    <reaction evidence="4">
        <text>L-threonyl-[protein] + ATP = O-phospho-L-threonyl-[protein] + ADP + H(+)</text>
        <dbReference type="Rhea" id="RHEA:46608"/>
        <dbReference type="Rhea" id="RHEA-COMP:11060"/>
        <dbReference type="Rhea" id="RHEA-COMP:11605"/>
        <dbReference type="ChEBI" id="CHEBI:15378"/>
        <dbReference type="ChEBI" id="CHEBI:30013"/>
        <dbReference type="ChEBI" id="CHEBI:30616"/>
        <dbReference type="ChEBI" id="CHEBI:61977"/>
        <dbReference type="ChEBI" id="CHEBI:456216"/>
        <dbReference type="EC" id="2.7.11.1"/>
    </reaction>
</comment>
<dbReference type="Gene3D" id="3.30.200.20">
    <property type="entry name" value="Phosphorylase Kinase, domain 1"/>
    <property type="match status" value="1"/>
</dbReference>
<evidence type="ECO:0000256" key="2">
    <source>
        <dbReference type="ARBA" id="ARBA00022741"/>
    </source>
</evidence>
<sequence>IEIHGNEQFHLGRNPALCQYTLKDPTISRQHLRIQCILYDQFLSSIAPFIYAANVSSHIISLGQNRFDRKVPMHPGQTFLLEDGDEIRISQMITLVFHTVHQTMDSVLTPMQDWERQKFVSLYRITGRLLGEGSFGKVLIAVNEKTGSQVACKVIAIKIRANANATRNEALKCFREFNVLEQLSHPNIISLEQVYWSVNNVYIFQELITGGDLFSYLGYRGNRLANAEAAFIIWQILKGIEYLHGQSITHRDLKPENILMSSLGVGARVVITDFGNARFVPRQVDLAGVEMQSQRMFSQNGTLPYSAPEIYQGNPTVTEGIGYSKSVDMWSIGCIAATILTGQVLFGTQDPRYEDPEKIKFLASECDLSIIDDEYHATWTKIDWRAKDLIKHLVVLDENARMTAAQALLHKWFTGDHKFDGVYQQAIEGWKPRRRESALIESLAA</sequence>
<keyword evidence="3 6" id="KW-0067">ATP-binding</keyword>
<dbReference type="OrthoDB" id="74764at2759"/>
<proteinExistence type="inferred from homology"/>
<keyword evidence="10" id="KW-0808">Transferase</keyword>
<dbReference type="GO" id="GO:0005634">
    <property type="term" value="C:nucleus"/>
    <property type="evidence" value="ECO:0007669"/>
    <property type="project" value="TreeGrafter"/>
</dbReference>
<dbReference type="GO" id="GO:0051598">
    <property type="term" value="P:meiotic recombination checkpoint signaling"/>
    <property type="evidence" value="ECO:0007669"/>
    <property type="project" value="TreeGrafter"/>
</dbReference>
<evidence type="ECO:0000256" key="4">
    <source>
        <dbReference type="ARBA" id="ARBA00047899"/>
    </source>
</evidence>
<keyword evidence="2 6" id="KW-0547">Nucleotide-binding</keyword>
<feature type="domain" description="Protein kinase" evidence="9">
    <location>
        <begin position="124"/>
        <end position="413"/>
    </location>
</feature>
<dbReference type="PROSITE" id="PS00108">
    <property type="entry name" value="PROTEIN_KINASE_ST"/>
    <property type="match status" value="1"/>
</dbReference>
<feature type="binding site" evidence="6">
    <location>
        <position position="158"/>
    </location>
    <ligand>
        <name>ATP</name>
        <dbReference type="ChEBI" id="CHEBI:30616"/>
    </ligand>
</feature>
<dbReference type="InterPro" id="IPR017441">
    <property type="entry name" value="Protein_kinase_ATP_BS"/>
</dbReference>
<dbReference type="Proteomes" id="UP000240883">
    <property type="component" value="Unassembled WGS sequence"/>
</dbReference>
<dbReference type="InterPro" id="IPR011009">
    <property type="entry name" value="Kinase-like_dom_sf"/>
</dbReference>
<name>A0A2T2P112_CORCC</name>
<dbReference type="PROSITE" id="PS50011">
    <property type="entry name" value="PROTEIN_KINASE_DOM"/>
    <property type="match status" value="1"/>
</dbReference>
<evidence type="ECO:0000259" key="8">
    <source>
        <dbReference type="PROSITE" id="PS50006"/>
    </source>
</evidence>
<dbReference type="SUPFAM" id="SSF56112">
    <property type="entry name" value="Protein kinase-like (PK-like)"/>
    <property type="match status" value="1"/>
</dbReference>
<dbReference type="Pfam" id="PF00069">
    <property type="entry name" value="Pkinase"/>
    <property type="match status" value="1"/>
</dbReference>
<gene>
    <name evidence="10" type="ORF">BS50DRAFT_470493</name>
</gene>
<dbReference type="EMBL" id="KZ678131">
    <property type="protein sequence ID" value="PSN71206.1"/>
    <property type="molecule type" value="Genomic_DNA"/>
</dbReference>
<dbReference type="STRING" id="1448308.A0A2T2P112"/>
<comment type="catalytic activity">
    <reaction evidence="5">
        <text>L-seryl-[protein] + ATP = O-phospho-L-seryl-[protein] + ADP + H(+)</text>
        <dbReference type="Rhea" id="RHEA:17989"/>
        <dbReference type="Rhea" id="RHEA-COMP:9863"/>
        <dbReference type="Rhea" id="RHEA-COMP:11604"/>
        <dbReference type="ChEBI" id="CHEBI:15378"/>
        <dbReference type="ChEBI" id="CHEBI:29999"/>
        <dbReference type="ChEBI" id="CHEBI:30616"/>
        <dbReference type="ChEBI" id="CHEBI:83421"/>
        <dbReference type="ChEBI" id="CHEBI:456216"/>
        <dbReference type="EC" id="2.7.11.1"/>
    </reaction>
</comment>
<dbReference type="InterPro" id="IPR000719">
    <property type="entry name" value="Prot_kinase_dom"/>
</dbReference>
<feature type="non-terminal residue" evidence="10">
    <location>
        <position position="1"/>
    </location>
</feature>
<dbReference type="GO" id="GO:0005524">
    <property type="term" value="F:ATP binding"/>
    <property type="evidence" value="ECO:0007669"/>
    <property type="project" value="UniProtKB-UniRule"/>
</dbReference>
<dbReference type="PROSITE" id="PS50006">
    <property type="entry name" value="FHA_DOMAIN"/>
    <property type="match status" value="1"/>
</dbReference>
<evidence type="ECO:0000256" key="7">
    <source>
        <dbReference type="RuleBase" id="RU000304"/>
    </source>
</evidence>
<keyword evidence="10" id="KW-0418">Kinase</keyword>
<dbReference type="InterPro" id="IPR008271">
    <property type="entry name" value="Ser/Thr_kinase_AS"/>
</dbReference>
<evidence type="ECO:0000313" key="11">
    <source>
        <dbReference type="Proteomes" id="UP000240883"/>
    </source>
</evidence>
<dbReference type="InterPro" id="IPR000253">
    <property type="entry name" value="FHA_dom"/>
</dbReference>
<accession>A0A2T2P112</accession>
<dbReference type="SMART" id="SM00220">
    <property type="entry name" value="S_TKc"/>
    <property type="match status" value="1"/>
</dbReference>
<dbReference type="PANTHER" id="PTHR44167:SF26">
    <property type="entry name" value="PROTEIN KINASE, PUTATIVE (AFU_ORTHOLOGUE AFUA_5G07950)-RELATED"/>
    <property type="match status" value="1"/>
</dbReference>